<evidence type="ECO:0000259" key="2">
    <source>
        <dbReference type="Pfam" id="PF00078"/>
    </source>
</evidence>
<evidence type="ECO:0000313" key="4">
    <source>
        <dbReference type="EMBL" id="AAD19780.2"/>
    </source>
</evidence>
<dbReference type="Gene3D" id="2.40.70.10">
    <property type="entry name" value="Acid Proteases"/>
    <property type="match status" value="1"/>
</dbReference>
<dbReference type="InterPro" id="IPR053134">
    <property type="entry name" value="RNA-dir_DNA_polymerase"/>
</dbReference>
<dbReference type="PANTHER" id="PTHR24559:SF444">
    <property type="entry name" value="REVERSE TRANSCRIPTASE DOMAIN-CONTAINING PROTEIN"/>
    <property type="match status" value="1"/>
</dbReference>
<reference evidence="4" key="3">
    <citation type="submission" date="2002-02" db="EMBL/GenBank/DDBJ databases">
        <authorList>
            <person name="Town C.D."/>
            <person name="Kaul S."/>
        </authorList>
    </citation>
    <scope>NUCLEOTIDE SEQUENCE</scope>
</reference>
<dbReference type="CDD" id="cd09274">
    <property type="entry name" value="RNase_HI_RT_Ty3"/>
    <property type="match status" value="1"/>
</dbReference>
<gene>
    <name evidence="4" type="ordered locus">At2g14040</name>
</gene>
<dbReference type="SUPFAM" id="SSF56672">
    <property type="entry name" value="DNA/RNA polymerases"/>
    <property type="match status" value="1"/>
</dbReference>
<protein>
    <submittedName>
        <fullName evidence="4">Uncharacterized protein At2g14040</fullName>
    </submittedName>
</protein>
<evidence type="ECO:0000256" key="1">
    <source>
        <dbReference type="SAM" id="MobiDB-lite"/>
    </source>
</evidence>
<dbReference type="Gene3D" id="3.30.70.270">
    <property type="match status" value="1"/>
</dbReference>
<reference key="1">
    <citation type="journal article" date="1999" name="Nature">
        <title>Sequence and analysis of chromosome 2 of the plant Arabidopsis thaliana.</title>
        <authorList>
            <person name="Lin X."/>
            <person name="Kaul S."/>
            <person name="Rounsley S."/>
            <person name="Shea T.P."/>
            <person name="Benito M.I."/>
            <person name="Town C.D."/>
            <person name="Fujii C.Y."/>
            <person name="Mason T."/>
            <person name="Bowman C.L."/>
            <person name="Barnstead M."/>
            <person name="Feldblyum T.V."/>
            <person name="Buell C.R."/>
            <person name="Ketchum K.A."/>
            <person name="Lee J."/>
            <person name="Ronning C.M."/>
            <person name="Koo H.L."/>
            <person name="Moffat K.S."/>
            <person name="Cronin L.A."/>
            <person name="Shen M."/>
            <person name="Pai G."/>
            <person name="Van Aken S."/>
            <person name="Umayam L."/>
            <person name="Tallon L.J."/>
            <person name="Gill J.E."/>
            <person name="Adams M.D."/>
            <person name="Carrera A.J."/>
            <person name="Creasy T.H."/>
            <person name="Goodman H.M."/>
            <person name="Somerville C.R."/>
            <person name="Copenhaver G.P."/>
            <person name="Preuss D."/>
            <person name="Nierman W.C."/>
            <person name="White O."/>
            <person name="Eisen J.A."/>
            <person name="Salzberg S.L."/>
            <person name="Fraser C.M."/>
            <person name="Venter J.C."/>
        </authorList>
    </citation>
    <scope>NUCLEOTIDE SEQUENCE [LARGE SCALE GENOMIC DNA]</scope>
    <source>
        <strain>cv. Columbia</strain>
    </source>
</reference>
<proteinExistence type="predicted"/>
<feature type="compositionally biased region" description="Basic and acidic residues" evidence="1">
    <location>
        <begin position="74"/>
        <end position="87"/>
    </location>
</feature>
<feature type="region of interest" description="Disordered" evidence="1">
    <location>
        <begin position="21"/>
        <end position="88"/>
    </location>
</feature>
<feature type="compositionally biased region" description="Basic and acidic residues" evidence="1">
    <location>
        <begin position="37"/>
        <end position="67"/>
    </location>
</feature>
<dbReference type="Gene3D" id="3.10.10.10">
    <property type="entry name" value="HIV Type 1 Reverse Transcriptase, subunit A, domain 1"/>
    <property type="match status" value="1"/>
</dbReference>
<reference evidence="4" key="2">
    <citation type="submission" date="2000-03" db="EMBL/GenBank/DDBJ databases">
        <authorList>
            <person name="Lin X."/>
            <person name="Kaul S."/>
            <person name="Shea T.P."/>
            <person name="Fujii C.Y."/>
            <person name="Shen M."/>
            <person name="VanAken S.E."/>
            <person name="Barnstead M.E."/>
            <person name="Mason T.M."/>
            <person name="Bowman C.L."/>
            <person name="Ronning C.M."/>
            <person name="Benito M.-I."/>
            <person name="Carrera A.J."/>
            <person name="Creasy T.H."/>
            <person name="Buell C.R."/>
            <person name="Town C.D."/>
            <person name="Nierman W.C."/>
            <person name="Fraser C.M."/>
            <person name="Venter J.C."/>
        </authorList>
    </citation>
    <scope>NUCLEOTIDE SEQUENCE</scope>
</reference>
<dbReference type="InterPro" id="IPR000477">
    <property type="entry name" value="RT_dom"/>
</dbReference>
<dbReference type="Pfam" id="PF17919">
    <property type="entry name" value="RT_RNaseH_2"/>
    <property type="match status" value="1"/>
</dbReference>
<name>Q9ZPT5_ARATH</name>
<sequence length="1048" mass="119464">MEISQECLLLYQILSLARVGNQNSRSENSGGRAPKHQNPEKGGHKSGRELNPILKKEKAKEKSKAASDDLEEDNTGKESDTLEEKAKKTVLPPYVPKLPFPGRQRKIQREKEYSLFDEIMRQLQVKLPFLDLVQNVSIYRKHLKDILTNKRTLEEGHVLISHECSAILQNVALFSRMIGEYTFDRCLCDLGAGVSLMPFSVAKRLGDTNFTPTKMSLVLGDRSISFPVGVAEDVQVRVGNFYIPTDFVIIELDEEPRHRLILGRPFLNIVAALIDVRKSKINLRIGDIVQEFNMERIMSKPTTECQTFWVDIMDELVNELLAELNTEDPLQTVLTKEESEFGYLGEATTRFARILDSSSPMTKVVAFAELGDNEVEKALVVSSPKDCDDWSELNAPKMELKPLPARLRVAFLGPNSTYLVIINPELNNVESALLLCELRKYRKALGYSLDDITGISPTLCMHMIHLEGESITSVEHQRRLNSNLRDVVKKEIMKLLDAGIIYPISDSTWVSPVHVVPKKGGVIVIKNEKNELIPTRTVTGHRMCIDYRKLNSATRKDNFPLSFIDQMLERLSNQPYYCFLDGYLGFFQILIHPDDQEKTTFTCPYGTFAYRRMPFGLCNAPATFQHCMKYIFSDMIEDFMERCEDKHLVLNWEKSHFMVRDGIVLGHKISEKGVEVDRAKIEVMMSMQPPNSVKDHEEQKSEFDDTCLQAFNIVKESLVSALIVQPPEWELPFEVICDASDYVVGAVLGQRKDKKLHAIYYASRTLDGAQVIVHTVHAALRYLLSKKDAKPRLLRWILLLQDFDLEIKDKKGIENEVADNLSRLRVQEEVLMRDILPGENLASIEDCYMDEVGRLRVSTLELMTLHTGESNLPWYADFANYLSCEVPPPDFTGYFKKKLLKEVLEERPPSWTTYKTPVGTTPFNLIYGKSCHLPVELEYKALWATKLMNYDIKPAGERRRLLQLNELDEIQGDKVLLFNSKLKIFPGKLRSKWSGPFVIMEMRPNGSAILWDNNGKPFSTNGQRLKPYLAHSTLEEGTAVPLTDPNKA</sequence>
<evidence type="ECO:0000259" key="3">
    <source>
        <dbReference type="Pfam" id="PF17919"/>
    </source>
</evidence>
<dbReference type="InterPro" id="IPR043502">
    <property type="entry name" value="DNA/RNA_pol_sf"/>
</dbReference>
<dbReference type="InterPro" id="IPR021109">
    <property type="entry name" value="Peptidase_aspartic_dom_sf"/>
</dbReference>
<accession>Q9ZPT5</accession>
<feature type="domain" description="Reverse transcriptase/retrotransposon-derived protein RNase H-like" evidence="3">
    <location>
        <begin position="704"/>
        <end position="777"/>
    </location>
</feature>
<organism evidence="4">
    <name type="scientific">Arabidopsis thaliana</name>
    <name type="common">Mouse-ear cress</name>
    <dbReference type="NCBI Taxonomy" id="3702"/>
    <lineage>
        <taxon>Eukaryota</taxon>
        <taxon>Viridiplantae</taxon>
        <taxon>Streptophyta</taxon>
        <taxon>Embryophyta</taxon>
        <taxon>Tracheophyta</taxon>
        <taxon>Spermatophyta</taxon>
        <taxon>Magnoliopsida</taxon>
        <taxon>eudicotyledons</taxon>
        <taxon>Gunneridae</taxon>
        <taxon>Pentapetalae</taxon>
        <taxon>rosids</taxon>
        <taxon>malvids</taxon>
        <taxon>Brassicales</taxon>
        <taxon>Brassicaceae</taxon>
        <taxon>Camelineae</taxon>
        <taxon>Arabidopsis</taxon>
    </lineage>
</organism>
<feature type="domain" description="Reverse transcriptase" evidence="2">
    <location>
        <begin position="538"/>
        <end position="685"/>
    </location>
</feature>
<dbReference type="CDD" id="cd00303">
    <property type="entry name" value="retropepsin_like"/>
    <property type="match status" value="1"/>
</dbReference>
<dbReference type="EMBL" id="AC006528">
    <property type="protein sequence ID" value="AAD19780.2"/>
    <property type="molecule type" value="Genomic_DNA"/>
</dbReference>
<dbReference type="InterPro" id="IPR043128">
    <property type="entry name" value="Rev_trsase/Diguanyl_cyclase"/>
</dbReference>
<dbReference type="AlphaFoldDB" id="Q9ZPT5"/>
<dbReference type="CDD" id="cd01647">
    <property type="entry name" value="RT_LTR"/>
    <property type="match status" value="1"/>
</dbReference>
<dbReference type="PANTHER" id="PTHR24559">
    <property type="entry name" value="TRANSPOSON TY3-I GAG-POL POLYPROTEIN"/>
    <property type="match status" value="1"/>
</dbReference>
<dbReference type="InterPro" id="IPR041577">
    <property type="entry name" value="RT_RNaseH_2"/>
</dbReference>
<dbReference type="Pfam" id="PF00078">
    <property type="entry name" value="RVT_1"/>
    <property type="match status" value="1"/>
</dbReference>
<dbReference type="PIR" id="D84513">
    <property type="entry name" value="D84513"/>
</dbReference>